<dbReference type="RefSeq" id="WP_070987563.1">
    <property type="nucleotide sequence ID" value="NZ_MKJU01000035.1"/>
</dbReference>
<evidence type="ECO:0000313" key="7">
    <source>
        <dbReference type="Proteomes" id="UP000179786"/>
    </source>
</evidence>
<dbReference type="EC" id="2.7.13.3" evidence="2"/>
<dbReference type="OrthoDB" id="9772100at2"/>
<dbReference type="SUPFAM" id="SSF47384">
    <property type="entry name" value="Homodimeric domain of signal transducing histidine kinase"/>
    <property type="match status" value="1"/>
</dbReference>
<dbReference type="PROSITE" id="PS50109">
    <property type="entry name" value="HIS_KIN"/>
    <property type="match status" value="1"/>
</dbReference>
<keyword evidence="3" id="KW-0597">Phosphoprotein</keyword>
<organism evidence="6 7">
    <name type="scientific">Pseudoalteromonas amylolytica</name>
    <dbReference type="NCBI Taxonomy" id="1859457"/>
    <lineage>
        <taxon>Bacteria</taxon>
        <taxon>Pseudomonadati</taxon>
        <taxon>Pseudomonadota</taxon>
        <taxon>Gammaproteobacteria</taxon>
        <taxon>Alteromonadales</taxon>
        <taxon>Pseudoalteromonadaceae</taxon>
        <taxon>Pseudoalteromonas</taxon>
    </lineage>
</organism>
<accession>A0A1S1MKB6</accession>
<dbReference type="Proteomes" id="UP000179786">
    <property type="component" value="Unassembled WGS sequence"/>
</dbReference>
<evidence type="ECO:0000256" key="4">
    <source>
        <dbReference type="SAM" id="Coils"/>
    </source>
</evidence>
<gene>
    <name evidence="6" type="ORF">BET10_00335</name>
</gene>
<evidence type="ECO:0000313" key="6">
    <source>
        <dbReference type="EMBL" id="OHU87100.1"/>
    </source>
</evidence>
<dbReference type="PRINTS" id="PR00344">
    <property type="entry name" value="BCTRLSENSOR"/>
</dbReference>
<keyword evidence="7" id="KW-1185">Reference proteome</keyword>
<keyword evidence="4" id="KW-0175">Coiled coil</keyword>
<dbReference type="Pfam" id="PF02518">
    <property type="entry name" value="HATPase_c"/>
    <property type="match status" value="1"/>
</dbReference>
<reference evidence="6 7" key="1">
    <citation type="submission" date="2016-09" db="EMBL/GenBank/DDBJ databases">
        <title>Pseudoalteromonas amylolytica sp. nov., isolated from the surface seawater.</title>
        <authorList>
            <person name="Wu Y.-H."/>
            <person name="Cheng H."/>
            <person name="Jin X.-B."/>
            <person name="Wang C.-S."/>
            <person name="Xu X.-W."/>
        </authorList>
    </citation>
    <scope>NUCLEOTIDE SEQUENCE [LARGE SCALE GENOMIC DNA]</scope>
    <source>
        <strain evidence="6 7">JW1</strain>
    </source>
</reference>
<protein>
    <recommendedName>
        <fullName evidence="2">histidine kinase</fullName>
        <ecNumber evidence="2">2.7.13.3</ecNumber>
    </recommendedName>
</protein>
<keyword evidence="6" id="KW-0808">Transferase</keyword>
<dbReference type="STRING" id="1859457.BET10_00335"/>
<proteinExistence type="predicted"/>
<evidence type="ECO:0000259" key="5">
    <source>
        <dbReference type="PROSITE" id="PS50109"/>
    </source>
</evidence>
<dbReference type="InterPro" id="IPR003661">
    <property type="entry name" value="HisK_dim/P_dom"/>
</dbReference>
<dbReference type="PANTHER" id="PTHR43065:SF50">
    <property type="entry name" value="HISTIDINE KINASE"/>
    <property type="match status" value="1"/>
</dbReference>
<dbReference type="SMART" id="SM00387">
    <property type="entry name" value="HATPase_c"/>
    <property type="match status" value="1"/>
</dbReference>
<dbReference type="PANTHER" id="PTHR43065">
    <property type="entry name" value="SENSOR HISTIDINE KINASE"/>
    <property type="match status" value="1"/>
</dbReference>
<evidence type="ECO:0000256" key="1">
    <source>
        <dbReference type="ARBA" id="ARBA00000085"/>
    </source>
</evidence>
<dbReference type="Gene3D" id="3.30.565.10">
    <property type="entry name" value="Histidine kinase-like ATPase, C-terminal domain"/>
    <property type="match status" value="1"/>
</dbReference>
<keyword evidence="6" id="KW-0418">Kinase</keyword>
<feature type="coiled-coil region" evidence="4">
    <location>
        <begin position="12"/>
        <end position="57"/>
    </location>
</feature>
<evidence type="ECO:0000256" key="2">
    <source>
        <dbReference type="ARBA" id="ARBA00012438"/>
    </source>
</evidence>
<dbReference type="InterPro" id="IPR003594">
    <property type="entry name" value="HATPase_dom"/>
</dbReference>
<dbReference type="InterPro" id="IPR036097">
    <property type="entry name" value="HisK_dim/P_sf"/>
</dbReference>
<dbReference type="EMBL" id="MKJU01000035">
    <property type="protein sequence ID" value="OHU87100.1"/>
    <property type="molecule type" value="Genomic_DNA"/>
</dbReference>
<sequence>MVKSTDEYYRAYLREKQARDELEQILEEKTRELYQSNKALEEKITQLQSQQAVLMQTEKMATLGTLSAGVAHEINNPLAYAMSNLESLNYVKPVIAELLVIAKNVLDEKLSPEELHIALHRLNQQQSFDFLLGDIDELLDDAQEGLKRIGAIVKNLLSFARPKNNLLAMADIGESLEGAIKLLHNQLKNTHLICNIQPIPLSYCNLAALNQVFVNLLLNAQQACEGSVQKAEIVVELFCEQDSIYLSVADNGCGMSEQTKEHIFEPFFTTKPVGQGTGMGMAIVYGIITEHQGVIMIESAQGSGSKIVCKLPVLTEPLNNI</sequence>
<dbReference type="SUPFAM" id="SSF55874">
    <property type="entry name" value="ATPase domain of HSP90 chaperone/DNA topoisomerase II/histidine kinase"/>
    <property type="match status" value="1"/>
</dbReference>
<name>A0A1S1MKB6_9GAMM</name>
<dbReference type="AlphaFoldDB" id="A0A1S1MKB6"/>
<comment type="catalytic activity">
    <reaction evidence="1">
        <text>ATP + protein L-histidine = ADP + protein N-phospho-L-histidine.</text>
        <dbReference type="EC" id="2.7.13.3"/>
    </reaction>
</comment>
<dbReference type="Gene3D" id="1.10.287.130">
    <property type="match status" value="1"/>
</dbReference>
<dbReference type="CDD" id="cd00082">
    <property type="entry name" value="HisKA"/>
    <property type="match status" value="1"/>
</dbReference>
<feature type="domain" description="Histidine kinase" evidence="5">
    <location>
        <begin position="69"/>
        <end position="315"/>
    </location>
</feature>
<dbReference type="InterPro" id="IPR036890">
    <property type="entry name" value="HATPase_C_sf"/>
</dbReference>
<evidence type="ECO:0000256" key="3">
    <source>
        <dbReference type="ARBA" id="ARBA00022553"/>
    </source>
</evidence>
<dbReference type="InterPro" id="IPR005467">
    <property type="entry name" value="His_kinase_dom"/>
</dbReference>
<dbReference type="GO" id="GO:0000155">
    <property type="term" value="F:phosphorelay sensor kinase activity"/>
    <property type="evidence" value="ECO:0007669"/>
    <property type="project" value="InterPro"/>
</dbReference>
<dbReference type="InterPro" id="IPR004358">
    <property type="entry name" value="Sig_transdc_His_kin-like_C"/>
</dbReference>
<comment type="caution">
    <text evidence="6">The sequence shown here is derived from an EMBL/GenBank/DDBJ whole genome shotgun (WGS) entry which is preliminary data.</text>
</comment>